<evidence type="ECO:0000256" key="3">
    <source>
        <dbReference type="SAM" id="Phobius"/>
    </source>
</evidence>
<accession>A0A452ZBS8</accession>
<sequence length="341" mass="36781">RARLSLPFSAASPRSRSNPSARPPPPQPRRHGLLLVVVAPVLRAAQSPISQPSSAGAPTASPLLRPDVDSRNPLSPTLTLSLPQISIRRRPYPYPRVAQSNPPPSSTQIPPRSGEPAMNRLRAAAQREQHGLHLPGPCLPLPPSLLLHLLHGLPPGHRPSSLDRDDLDPDPAAATTEALAKVDLSDDPDATATATAKSAAPASPVRQPEAAAATWVIAINKEFPGPVVNVTTNYNVAVNVLNSLDEPLLITWDGIQQRKNCWQDGVLGTNCPIPPGWNWTYNFQVMDDACKSLDYPEDQTCAFSSVSSDISAAMLFYLYSVWSGLWFLDGLGYPIYLSFIS</sequence>
<evidence type="ECO:0000256" key="2">
    <source>
        <dbReference type="SAM" id="MobiDB-lite"/>
    </source>
</evidence>
<dbReference type="PANTHER" id="PTHR11709:SF58">
    <property type="entry name" value="SKU5 SIMILAR 3"/>
    <property type="match status" value="1"/>
</dbReference>
<feature type="compositionally biased region" description="Low complexity" evidence="2">
    <location>
        <begin position="46"/>
        <end position="58"/>
    </location>
</feature>
<dbReference type="InterPro" id="IPR011707">
    <property type="entry name" value="Cu-oxidase-like_N"/>
</dbReference>
<feature type="compositionally biased region" description="Low complexity" evidence="2">
    <location>
        <begin position="7"/>
        <end position="20"/>
    </location>
</feature>
<evidence type="ECO:0000313" key="6">
    <source>
        <dbReference type="Proteomes" id="UP000015105"/>
    </source>
</evidence>
<keyword evidence="6" id="KW-1185">Reference proteome</keyword>
<protein>
    <recommendedName>
        <fullName evidence="4">Plastocyanin-like domain-containing protein</fullName>
    </recommendedName>
</protein>
<dbReference type="InterPro" id="IPR045087">
    <property type="entry name" value="Cu-oxidase_fam"/>
</dbReference>
<dbReference type="GO" id="GO:0005507">
    <property type="term" value="F:copper ion binding"/>
    <property type="evidence" value="ECO:0007669"/>
    <property type="project" value="InterPro"/>
</dbReference>
<dbReference type="Pfam" id="PF07732">
    <property type="entry name" value="Cu-oxidase_3"/>
    <property type="match status" value="1"/>
</dbReference>
<evidence type="ECO:0000313" key="5">
    <source>
        <dbReference type="EnsemblPlants" id="AET1Gv20705000.16"/>
    </source>
</evidence>
<dbReference type="SUPFAM" id="SSF49503">
    <property type="entry name" value="Cupredoxins"/>
    <property type="match status" value="1"/>
</dbReference>
<feature type="compositionally biased region" description="Low complexity" evidence="2">
    <location>
        <begin position="73"/>
        <end position="83"/>
    </location>
</feature>
<dbReference type="PANTHER" id="PTHR11709">
    <property type="entry name" value="MULTI-COPPER OXIDASE"/>
    <property type="match status" value="1"/>
</dbReference>
<reference evidence="6" key="1">
    <citation type="journal article" date="2014" name="Science">
        <title>Ancient hybridizations among the ancestral genomes of bread wheat.</title>
        <authorList>
            <consortium name="International Wheat Genome Sequencing Consortium,"/>
            <person name="Marcussen T."/>
            <person name="Sandve S.R."/>
            <person name="Heier L."/>
            <person name="Spannagl M."/>
            <person name="Pfeifer M."/>
            <person name="Jakobsen K.S."/>
            <person name="Wulff B.B."/>
            <person name="Steuernagel B."/>
            <person name="Mayer K.F."/>
            <person name="Olsen O.A."/>
        </authorList>
    </citation>
    <scope>NUCLEOTIDE SEQUENCE [LARGE SCALE GENOMIC DNA]</scope>
    <source>
        <strain evidence="6">cv. AL8/78</strain>
    </source>
</reference>
<reference evidence="6" key="2">
    <citation type="journal article" date="2017" name="Nat. Plants">
        <title>The Aegilops tauschii genome reveals multiple impacts of transposons.</title>
        <authorList>
            <person name="Zhao G."/>
            <person name="Zou C."/>
            <person name="Li K."/>
            <person name="Wang K."/>
            <person name="Li T."/>
            <person name="Gao L."/>
            <person name="Zhang X."/>
            <person name="Wang H."/>
            <person name="Yang Z."/>
            <person name="Liu X."/>
            <person name="Jiang W."/>
            <person name="Mao L."/>
            <person name="Kong X."/>
            <person name="Jiao Y."/>
            <person name="Jia J."/>
        </authorList>
    </citation>
    <scope>NUCLEOTIDE SEQUENCE [LARGE SCALE GENOMIC DNA]</scope>
    <source>
        <strain evidence="6">cv. AL8/78</strain>
    </source>
</reference>
<feature type="transmembrane region" description="Helical" evidence="3">
    <location>
        <begin position="314"/>
        <end position="336"/>
    </location>
</feature>
<name>A0A452ZBS8_AEGTS</name>
<evidence type="ECO:0000259" key="4">
    <source>
        <dbReference type="Pfam" id="PF07732"/>
    </source>
</evidence>
<organism evidence="5 6">
    <name type="scientific">Aegilops tauschii subsp. strangulata</name>
    <name type="common">Goatgrass</name>
    <dbReference type="NCBI Taxonomy" id="200361"/>
    <lineage>
        <taxon>Eukaryota</taxon>
        <taxon>Viridiplantae</taxon>
        <taxon>Streptophyta</taxon>
        <taxon>Embryophyta</taxon>
        <taxon>Tracheophyta</taxon>
        <taxon>Spermatophyta</taxon>
        <taxon>Magnoliopsida</taxon>
        <taxon>Liliopsida</taxon>
        <taxon>Poales</taxon>
        <taxon>Poaceae</taxon>
        <taxon>BOP clade</taxon>
        <taxon>Pooideae</taxon>
        <taxon>Triticodae</taxon>
        <taxon>Triticeae</taxon>
        <taxon>Triticinae</taxon>
        <taxon>Aegilops</taxon>
    </lineage>
</organism>
<feature type="domain" description="Plastocyanin-like" evidence="4">
    <location>
        <begin position="208"/>
        <end position="289"/>
    </location>
</feature>
<comment type="similarity">
    <text evidence="1">Belongs to the multicopper oxidase family.</text>
</comment>
<feature type="region of interest" description="Disordered" evidence="2">
    <location>
        <begin position="1"/>
        <end position="34"/>
    </location>
</feature>
<dbReference type="Gene3D" id="2.60.40.420">
    <property type="entry name" value="Cupredoxins - blue copper proteins"/>
    <property type="match status" value="1"/>
</dbReference>
<reference evidence="5" key="4">
    <citation type="submission" date="2019-03" db="UniProtKB">
        <authorList>
            <consortium name="EnsemblPlants"/>
        </authorList>
    </citation>
    <scope>IDENTIFICATION</scope>
</reference>
<dbReference type="Proteomes" id="UP000015105">
    <property type="component" value="Chromosome 1D"/>
</dbReference>
<dbReference type="EnsemblPlants" id="AET1Gv20705000.16">
    <property type="protein sequence ID" value="AET1Gv20705000.16"/>
    <property type="gene ID" value="AET1Gv20705000"/>
</dbReference>
<evidence type="ECO:0000256" key="1">
    <source>
        <dbReference type="ARBA" id="ARBA00010609"/>
    </source>
</evidence>
<proteinExistence type="inferred from homology"/>
<feature type="region of interest" description="Disordered" evidence="2">
    <location>
        <begin position="46"/>
        <end position="115"/>
    </location>
</feature>
<dbReference type="GO" id="GO:0016491">
    <property type="term" value="F:oxidoreductase activity"/>
    <property type="evidence" value="ECO:0007669"/>
    <property type="project" value="TreeGrafter"/>
</dbReference>
<dbReference type="AlphaFoldDB" id="A0A452ZBS8"/>
<reference evidence="5" key="3">
    <citation type="journal article" date="2017" name="Nature">
        <title>Genome sequence of the progenitor of the wheat D genome Aegilops tauschii.</title>
        <authorList>
            <person name="Luo M.C."/>
            <person name="Gu Y.Q."/>
            <person name="Puiu D."/>
            <person name="Wang H."/>
            <person name="Twardziok S.O."/>
            <person name="Deal K.R."/>
            <person name="Huo N."/>
            <person name="Zhu T."/>
            <person name="Wang L."/>
            <person name="Wang Y."/>
            <person name="McGuire P.E."/>
            <person name="Liu S."/>
            <person name="Long H."/>
            <person name="Ramasamy R.K."/>
            <person name="Rodriguez J.C."/>
            <person name="Van S.L."/>
            <person name="Yuan L."/>
            <person name="Wang Z."/>
            <person name="Xia Z."/>
            <person name="Xiao L."/>
            <person name="Anderson O.D."/>
            <person name="Ouyang S."/>
            <person name="Liang Y."/>
            <person name="Zimin A.V."/>
            <person name="Pertea G."/>
            <person name="Qi P."/>
            <person name="Bennetzen J.L."/>
            <person name="Dai X."/>
            <person name="Dawson M.W."/>
            <person name="Muller H.G."/>
            <person name="Kugler K."/>
            <person name="Rivarola-Duarte L."/>
            <person name="Spannagl M."/>
            <person name="Mayer K.F.X."/>
            <person name="Lu F.H."/>
            <person name="Bevan M.W."/>
            <person name="Leroy P."/>
            <person name="Li P."/>
            <person name="You F.M."/>
            <person name="Sun Q."/>
            <person name="Liu Z."/>
            <person name="Lyons E."/>
            <person name="Wicker T."/>
            <person name="Salzberg S.L."/>
            <person name="Devos K.M."/>
            <person name="Dvorak J."/>
        </authorList>
    </citation>
    <scope>NUCLEOTIDE SEQUENCE [LARGE SCALE GENOMIC DNA]</scope>
    <source>
        <strain evidence="5">cv. AL8/78</strain>
    </source>
</reference>
<dbReference type="InterPro" id="IPR008972">
    <property type="entry name" value="Cupredoxin"/>
</dbReference>
<keyword evidence="3" id="KW-1133">Transmembrane helix</keyword>
<reference evidence="5" key="5">
    <citation type="journal article" date="2021" name="G3 (Bethesda)">
        <title>Aegilops tauschii genome assembly Aet v5.0 features greater sequence contiguity and improved annotation.</title>
        <authorList>
            <person name="Wang L."/>
            <person name="Zhu T."/>
            <person name="Rodriguez J.C."/>
            <person name="Deal K.R."/>
            <person name="Dubcovsky J."/>
            <person name="McGuire P.E."/>
            <person name="Lux T."/>
            <person name="Spannagl M."/>
            <person name="Mayer K.F.X."/>
            <person name="Baldrich P."/>
            <person name="Meyers B.C."/>
            <person name="Huo N."/>
            <person name="Gu Y.Q."/>
            <person name="Zhou H."/>
            <person name="Devos K.M."/>
            <person name="Bennetzen J.L."/>
            <person name="Unver T."/>
            <person name="Budak H."/>
            <person name="Gulick P.J."/>
            <person name="Galiba G."/>
            <person name="Kalapos B."/>
            <person name="Nelson D.R."/>
            <person name="Li P."/>
            <person name="You F.M."/>
            <person name="Luo M.C."/>
            <person name="Dvorak J."/>
        </authorList>
    </citation>
    <scope>NUCLEOTIDE SEQUENCE [LARGE SCALE GENOMIC DNA]</scope>
    <source>
        <strain evidence="5">cv. AL8/78</strain>
    </source>
</reference>
<dbReference type="Gramene" id="AET1Gv20705000.16">
    <property type="protein sequence ID" value="AET1Gv20705000.16"/>
    <property type="gene ID" value="AET1Gv20705000"/>
</dbReference>
<keyword evidence="3" id="KW-0812">Transmembrane</keyword>
<keyword evidence="3" id="KW-0472">Membrane</keyword>
<dbReference type="STRING" id="200361.A0A452ZBS8"/>